<keyword evidence="3" id="KW-0256">Endoplasmic reticulum</keyword>
<feature type="non-terminal residue" evidence="9">
    <location>
        <position position="255"/>
    </location>
</feature>
<dbReference type="GO" id="GO:0032936">
    <property type="term" value="C:SREBP-SCAP complex"/>
    <property type="evidence" value="ECO:0007669"/>
    <property type="project" value="TreeGrafter"/>
</dbReference>
<dbReference type="GO" id="GO:0032934">
    <property type="term" value="F:sterol binding"/>
    <property type="evidence" value="ECO:0007669"/>
    <property type="project" value="InterPro"/>
</dbReference>
<reference evidence="9 10" key="1">
    <citation type="submission" date="2013-11" db="EMBL/GenBank/DDBJ databases">
        <title>Genome sequencing of Stegodyphus mimosarum.</title>
        <authorList>
            <person name="Bechsgaard J."/>
        </authorList>
    </citation>
    <scope>NUCLEOTIDE SEQUENCE [LARGE SCALE GENOMIC DNA]</scope>
</reference>
<evidence type="ECO:0000313" key="9">
    <source>
        <dbReference type="EMBL" id="KFM63908.1"/>
    </source>
</evidence>
<dbReference type="InterPro" id="IPR015943">
    <property type="entry name" value="WD40/YVTN_repeat-like_dom_sf"/>
</dbReference>
<dbReference type="SUPFAM" id="SSF50978">
    <property type="entry name" value="WD40 repeat-like"/>
    <property type="match status" value="1"/>
</dbReference>
<comment type="subcellular location">
    <subcellularLocation>
        <location evidence="1">Endoplasmic reticulum membrane</location>
        <topology evidence="1">Multi-pass membrane protein</topology>
    </subcellularLocation>
</comment>
<proteinExistence type="predicted"/>
<evidence type="ECO:0000256" key="1">
    <source>
        <dbReference type="ARBA" id="ARBA00004477"/>
    </source>
</evidence>
<accession>A0A087TFL9</accession>
<keyword evidence="10" id="KW-1185">Reference proteome</keyword>
<dbReference type="AlphaFoldDB" id="A0A087TFL9"/>
<dbReference type="InterPro" id="IPR030225">
    <property type="entry name" value="SCAP"/>
</dbReference>
<dbReference type="GO" id="GO:0045540">
    <property type="term" value="P:regulation of cholesterol biosynthetic process"/>
    <property type="evidence" value="ECO:0007669"/>
    <property type="project" value="TreeGrafter"/>
</dbReference>
<dbReference type="GO" id="GO:0000139">
    <property type="term" value="C:Golgi membrane"/>
    <property type="evidence" value="ECO:0007669"/>
    <property type="project" value="InterPro"/>
</dbReference>
<keyword evidence="5" id="KW-0472">Membrane</keyword>
<evidence type="ECO:0000256" key="6">
    <source>
        <dbReference type="ARBA" id="ARBA00023180"/>
    </source>
</evidence>
<dbReference type="Proteomes" id="UP000054359">
    <property type="component" value="Unassembled WGS sequence"/>
</dbReference>
<name>A0A087TFL9_STEMI</name>
<dbReference type="GO" id="GO:0005789">
    <property type="term" value="C:endoplasmic reticulum membrane"/>
    <property type="evidence" value="ECO:0007669"/>
    <property type="project" value="UniProtKB-SubCell"/>
</dbReference>
<evidence type="ECO:0000256" key="8">
    <source>
        <dbReference type="SAM" id="MobiDB-lite"/>
    </source>
</evidence>
<evidence type="ECO:0000256" key="7">
    <source>
        <dbReference type="PROSITE-ProRule" id="PRU00221"/>
    </source>
</evidence>
<dbReference type="InterPro" id="IPR036322">
    <property type="entry name" value="WD40_repeat_dom_sf"/>
</dbReference>
<dbReference type="PANTHER" id="PTHR46378">
    <property type="entry name" value="STEROL REGULATORY ELEMENT-BINDING PROTEIN CLEAVAGE-ACTIVATING PROTEIN"/>
    <property type="match status" value="1"/>
</dbReference>
<dbReference type="PANTHER" id="PTHR46378:SF1">
    <property type="entry name" value="STEROL REGULATORY ELEMENT-BINDING PROTEIN CLEAVAGE-ACTIVATING PROTEIN"/>
    <property type="match status" value="1"/>
</dbReference>
<dbReference type="GO" id="GO:0032933">
    <property type="term" value="P:SREBP signaling pathway"/>
    <property type="evidence" value="ECO:0007669"/>
    <property type="project" value="InterPro"/>
</dbReference>
<dbReference type="PROSITE" id="PS50082">
    <property type="entry name" value="WD_REPEATS_2"/>
    <property type="match status" value="1"/>
</dbReference>
<organism evidence="9 10">
    <name type="scientific">Stegodyphus mimosarum</name>
    <name type="common">African social velvet spider</name>
    <dbReference type="NCBI Taxonomy" id="407821"/>
    <lineage>
        <taxon>Eukaryota</taxon>
        <taxon>Metazoa</taxon>
        <taxon>Ecdysozoa</taxon>
        <taxon>Arthropoda</taxon>
        <taxon>Chelicerata</taxon>
        <taxon>Arachnida</taxon>
        <taxon>Araneae</taxon>
        <taxon>Araneomorphae</taxon>
        <taxon>Entelegynae</taxon>
        <taxon>Eresoidea</taxon>
        <taxon>Eresidae</taxon>
        <taxon>Stegodyphus</taxon>
    </lineage>
</organism>
<feature type="region of interest" description="Disordered" evidence="8">
    <location>
        <begin position="107"/>
        <end position="137"/>
    </location>
</feature>
<dbReference type="OrthoDB" id="361494at2759"/>
<keyword evidence="6" id="KW-0325">Glycoprotein</keyword>
<evidence type="ECO:0000313" key="10">
    <source>
        <dbReference type="Proteomes" id="UP000054359"/>
    </source>
</evidence>
<evidence type="ECO:0000256" key="5">
    <source>
        <dbReference type="ARBA" id="ARBA00023136"/>
    </source>
</evidence>
<gene>
    <name evidence="9" type="ORF">X975_14020</name>
</gene>
<keyword evidence="4" id="KW-1133">Transmembrane helix</keyword>
<dbReference type="STRING" id="407821.A0A087TFL9"/>
<dbReference type="InterPro" id="IPR001680">
    <property type="entry name" value="WD40_rpt"/>
</dbReference>
<sequence length="255" mass="28859">MVVLYRCMCSKHYAEWRTSWKSSAGLESNRNGYSESTADANLVMETFPMKLHGHSQELEYICADSNVVISSCLDGNINVWDSISGECLTSIRRSRFFESAKRKTVHSRSNGSFSSDSTYSSSPQSDNGEYMSQHKTSNSVNFLPQQSESVCNFPKHFTFDKTSHSAVDHCMRGQKYDFSRFALSEDSPPSEMIVEDVHSLNDCHNIAHEFQQYKDSNYEYTDKGTKIVHSTLNPQAVWSIDHYGSCIAVGCREGR</sequence>
<evidence type="ECO:0000256" key="2">
    <source>
        <dbReference type="ARBA" id="ARBA00022692"/>
    </source>
</evidence>
<evidence type="ECO:0000256" key="3">
    <source>
        <dbReference type="ARBA" id="ARBA00022824"/>
    </source>
</evidence>
<dbReference type="EMBL" id="KK114995">
    <property type="protein sequence ID" value="KFM63908.1"/>
    <property type="molecule type" value="Genomic_DNA"/>
</dbReference>
<feature type="repeat" description="WD" evidence="7">
    <location>
        <begin position="51"/>
        <end position="90"/>
    </location>
</feature>
<evidence type="ECO:0000256" key="4">
    <source>
        <dbReference type="ARBA" id="ARBA00022989"/>
    </source>
</evidence>
<dbReference type="Gene3D" id="2.130.10.10">
    <property type="entry name" value="YVTN repeat-like/Quinoprotein amine dehydrogenase"/>
    <property type="match status" value="1"/>
</dbReference>
<protein>
    <submittedName>
        <fullName evidence="9">Sterol regulatory element-binding protein cleavage-activating protein</fullName>
    </submittedName>
</protein>
<feature type="compositionally biased region" description="Low complexity" evidence="8">
    <location>
        <begin position="109"/>
        <end position="125"/>
    </location>
</feature>
<keyword evidence="7" id="KW-0853">WD repeat</keyword>
<keyword evidence="2" id="KW-0812">Transmembrane</keyword>